<dbReference type="VEuPathDB" id="FungiDB:CIMG_13351"/>
<gene>
    <name evidence="2" type="ORF">CIMG_13351</name>
</gene>
<dbReference type="InParanoid" id="A0A0E1RX06"/>
<evidence type="ECO:0000313" key="3">
    <source>
        <dbReference type="Proteomes" id="UP000001261"/>
    </source>
</evidence>
<dbReference type="EMBL" id="GG704914">
    <property type="protein sequence ID" value="EAS33274.1"/>
    <property type="molecule type" value="Genomic_DNA"/>
</dbReference>
<name>A0A0E1RX06_COCIM</name>
<dbReference type="RefSeq" id="XP_001244857.1">
    <property type="nucleotide sequence ID" value="XM_001244856.1"/>
</dbReference>
<proteinExistence type="predicted"/>
<feature type="compositionally biased region" description="Basic and acidic residues" evidence="1">
    <location>
        <begin position="99"/>
        <end position="113"/>
    </location>
</feature>
<dbReference type="Proteomes" id="UP000001261">
    <property type="component" value="Unassembled WGS sequence"/>
</dbReference>
<reference evidence="3" key="1">
    <citation type="journal article" date="2009" name="Genome Res.">
        <title>Comparative genomic analyses of the human fungal pathogens Coccidioides and their relatives.</title>
        <authorList>
            <person name="Sharpton T.J."/>
            <person name="Stajich J.E."/>
            <person name="Rounsley S.D."/>
            <person name="Gardner M.J."/>
            <person name="Wortman J.R."/>
            <person name="Jordar V.S."/>
            <person name="Maiti R."/>
            <person name="Kodira C.D."/>
            <person name="Neafsey D.E."/>
            <person name="Zeng Q."/>
            <person name="Hung C.-Y."/>
            <person name="McMahan C."/>
            <person name="Muszewska A."/>
            <person name="Grynberg M."/>
            <person name="Mandel M.A."/>
            <person name="Kellner E.M."/>
            <person name="Barker B.M."/>
            <person name="Galgiani J.N."/>
            <person name="Orbach M.J."/>
            <person name="Kirkland T.N."/>
            <person name="Cole G.T."/>
            <person name="Henn M.R."/>
            <person name="Birren B.W."/>
            <person name="Taylor J.W."/>
        </authorList>
    </citation>
    <scope>NUCLEOTIDE SEQUENCE [LARGE SCALE GENOMIC DNA]</scope>
    <source>
        <strain evidence="3">RS</strain>
    </source>
</reference>
<keyword evidence="3" id="KW-1185">Reference proteome</keyword>
<evidence type="ECO:0000256" key="1">
    <source>
        <dbReference type="SAM" id="MobiDB-lite"/>
    </source>
</evidence>
<dbReference type="GeneID" id="24164978"/>
<organism evidence="2 3">
    <name type="scientific">Coccidioides immitis (strain RS)</name>
    <name type="common">Valley fever fungus</name>
    <dbReference type="NCBI Taxonomy" id="246410"/>
    <lineage>
        <taxon>Eukaryota</taxon>
        <taxon>Fungi</taxon>
        <taxon>Dikarya</taxon>
        <taxon>Ascomycota</taxon>
        <taxon>Pezizomycotina</taxon>
        <taxon>Eurotiomycetes</taxon>
        <taxon>Eurotiomycetidae</taxon>
        <taxon>Onygenales</taxon>
        <taxon>Onygenaceae</taxon>
        <taxon>Coccidioides</taxon>
    </lineage>
</organism>
<feature type="region of interest" description="Disordered" evidence="1">
    <location>
        <begin position="79"/>
        <end position="128"/>
    </location>
</feature>
<dbReference type="KEGG" id="cim:CIMG_13351"/>
<sequence>MFLNIYKLFKTNRQKNNNYIFVKSFLTNLNDLVELDFVKDTGNGNKCTSQYSNIGTLNDSTLRLVDIKNINLTHIHNLTNKMSDVNEDNENNKNNGTDGDNRNNRDNKDDEKSSSYVLENTEHKKARK</sequence>
<accession>A0A0E1RX06</accession>
<reference evidence="3" key="2">
    <citation type="journal article" date="2010" name="Genome Res.">
        <title>Population genomic sequencing of Coccidioides fungi reveals recent hybridization and transposon control.</title>
        <authorList>
            <person name="Neafsey D.E."/>
            <person name="Barker B.M."/>
            <person name="Sharpton T.J."/>
            <person name="Stajich J.E."/>
            <person name="Park D.J."/>
            <person name="Whiston E."/>
            <person name="Hung C.-Y."/>
            <person name="McMahan C."/>
            <person name="White J."/>
            <person name="Sykes S."/>
            <person name="Heiman D."/>
            <person name="Young S."/>
            <person name="Zeng Q."/>
            <person name="Abouelleil A."/>
            <person name="Aftuck L."/>
            <person name="Bessette D."/>
            <person name="Brown A."/>
            <person name="FitzGerald M."/>
            <person name="Lui A."/>
            <person name="Macdonald J.P."/>
            <person name="Priest M."/>
            <person name="Orbach M.J."/>
            <person name="Galgiani J.N."/>
            <person name="Kirkland T.N."/>
            <person name="Cole G.T."/>
            <person name="Birren B.W."/>
            <person name="Henn M.R."/>
            <person name="Taylor J.W."/>
            <person name="Rounsley S.D."/>
        </authorList>
    </citation>
    <scope>GENOME REANNOTATION</scope>
    <source>
        <strain evidence="3">RS</strain>
    </source>
</reference>
<evidence type="ECO:0000313" key="2">
    <source>
        <dbReference type="EMBL" id="EAS33274.1"/>
    </source>
</evidence>
<protein>
    <submittedName>
        <fullName evidence="2">Uncharacterized protein</fullName>
    </submittedName>
</protein>
<dbReference type="AlphaFoldDB" id="A0A0E1RX06"/>